<protein>
    <submittedName>
        <fullName evidence="2">Uncharacterized protein</fullName>
    </submittedName>
</protein>
<sequence length="47" mass="5422">MRRWETIARRSSGREKRPPPVRGTRATLRARDRVEIAAWAYRSGIAG</sequence>
<keyword evidence="3" id="KW-1185">Reference proteome</keyword>
<dbReference type="AlphaFoldDB" id="A0A4V3D722"/>
<evidence type="ECO:0000313" key="2">
    <source>
        <dbReference type="EMBL" id="TDQ46097.1"/>
    </source>
</evidence>
<reference evidence="2 3" key="1">
    <citation type="submission" date="2019-03" db="EMBL/GenBank/DDBJ databases">
        <title>Genomic Encyclopedia of Type Strains, Phase IV (KMG-IV): sequencing the most valuable type-strain genomes for metagenomic binning, comparative biology and taxonomic classification.</title>
        <authorList>
            <person name="Goeker M."/>
        </authorList>
    </citation>
    <scope>NUCLEOTIDE SEQUENCE [LARGE SCALE GENOMIC DNA]</scope>
    <source>
        <strain evidence="2 3">DSM 46770</strain>
    </source>
</reference>
<evidence type="ECO:0000256" key="1">
    <source>
        <dbReference type="SAM" id="MobiDB-lite"/>
    </source>
</evidence>
<dbReference type="EMBL" id="SNYN01000026">
    <property type="protein sequence ID" value="TDQ46097.1"/>
    <property type="molecule type" value="Genomic_DNA"/>
</dbReference>
<name>A0A4V3D722_9ACTN</name>
<dbReference type="RefSeq" id="WP_166655517.1">
    <property type="nucleotide sequence ID" value="NZ_SNYN01000026.1"/>
</dbReference>
<dbReference type="Proteomes" id="UP000295281">
    <property type="component" value="Unassembled WGS sequence"/>
</dbReference>
<comment type="caution">
    <text evidence="2">The sequence shown here is derived from an EMBL/GenBank/DDBJ whole genome shotgun (WGS) entry which is preliminary data.</text>
</comment>
<feature type="compositionally biased region" description="Basic and acidic residues" evidence="1">
    <location>
        <begin position="1"/>
        <end position="18"/>
    </location>
</feature>
<gene>
    <name evidence="2" type="ORF">EV190_1264</name>
</gene>
<organism evidence="2 3">
    <name type="scientific">Actinorugispora endophytica</name>
    <dbReference type="NCBI Taxonomy" id="1605990"/>
    <lineage>
        <taxon>Bacteria</taxon>
        <taxon>Bacillati</taxon>
        <taxon>Actinomycetota</taxon>
        <taxon>Actinomycetes</taxon>
        <taxon>Streptosporangiales</taxon>
        <taxon>Nocardiopsidaceae</taxon>
        <taxon>Actinorugispora</taxon>
    </lineage>
</organism>
<proteinExistence type="predicted"/>
<feature type="region of interest" description="Disordered" evidence="1">
    <location>
        <begin position="1"/>
        <end position="25"/>
    </location>
</feature>
<evidence type="ECO:0000313" key="3">
    <source>
        <dbReference type="Proteomes" id="UP000295281"/>
    </source>
</evidence>
<accession>A0A4V3D722</accession>